<feature type="domain" description="SHS2" evidence="7">
    <location>
        <begin position="7"/>
        <end position="192"/>
    </location>
</feature>
<dbReference type="eggNOG" id="COG0849">
    <property type="taxonomic scope" value="Bacteria"/>
</dbReference>
<dbReference type="Gene3D" id="3.30.420.40">
    <property type="match status" value="1"/>
</dbReference>
<evidence type="ECO:0000256" key="1">
    <source>
        <dbReference type="ARBA" id="ARBA00022475"/>
    </source>
</evidence>
<accession>A0A075WZN4</accession>
<dbReference type="AlphaFoldDB" id="A0A075WZN4"/>
<comment type="similarity">
    <text evidence="5 6">Belongs to the FtsA/MreB family.</text>
</comment>
<evidence type="ECO:0000256" key="2">
    <source>
        <dbReference type="ARBA" id="ARBA00022618"/>
    </source>
</evidence>
<evidence type="ECO:0000256" key="3">
    <source>
        <dbReference type="ARBA" id="ARBA00023136"/>
    </source>
</evidence>
<dbReference type="PANTHER" id="PTHR32432:SF4">
    <property type="entry name" value="CELL DIVISION PROTEIN FTSA"/>
    <property type="match status" value="1"/>
</dbReference>
<keyword evidence="9" id="KW-1185">Reference proteome</keyword>
<dbReference type="NCBIfam" id="TIGR01174">
    <property type="entry name" value="ftsA"/>
    <property type="match status" value="1"/>
</dbReference>
<dbReference type="HOGENOM" id="CLU_037850_3_2_0"/>
<dbReference type="EMBL" id="CP008796">
    <property type="protein sequence ID" value="AIH04132.1"/>
    <property type="molecule type" value="Genomic_DNA"/>
</dbReference>
<evidence type="ECO:0000256" key="4">
    <source>
        <dbReference type="ARBA" id="ARBA00023306"/>
    </source>
</evidence>
<dbReference type="PANTHER" id="PTHR32432">
    <property type="entry name" value="CELL DIVISION PROTEIN FTSA-RELATED"/>
    <property type="match status" value="1"/>
</dbReference>
<proteinExistence type="inferred from homology"/>
<gene>
    <name evidence="5" type="primary">ftsA</name>
    <name evidence="8" type="ORF">HL41_04775</name>
</gene>
<dbReference type="PIRSF" id="PIRSF003101">
    <property type="entry name" value="FtsA"/>
    <property type="match status" value="1"/>
</dbReference>
<dbReference type="STRING" id="289377.HL41_04775"/>
<dbReference type="InterPro" id="IPR020823">
    <property type="entry name" value="Cell_div_FtsA"/>
</dbReference>
<dbReference type="SMART" id="SM00842">
    <property type="entry name" value="FtsA"/>
    <property type="match status" value="1"/>
</dbReference>
<dbReference type="PaxDb" id="289377-HL41_04775"/>
<protein>
    <recommendedName>
        <fullName evidence="5 6">Cell division protein FtsA</fullName>
    </recommendedName>
</protein>
<dbReference type="InterPro" id="IPR050696">
    <property type="entry name" value="FtsA/MreB"/>
</dbReference>
<keyword evidence="3 5" id="KW-0472">Membrane</keyword>
<evidence type="ECO:0000313" key="9">
    <source>
        <dbReference type="Proteomes" id="UP000028481"/>
    </source>
</evidence>
<dbReference type="GO" id="GO:0043093">
    <property type="term" value="P:FtsZ-dependent cytokinesis"/>
    <property type="evidence" value="ECO:0007669"/>
    <property type="project" value="UniProtKB-UniRule"/>
</dbReference>
<evidence type="ECO:0000256" key="5">
    <source>
        <dbReference type="HAMAP-Rule" id="MF_02033"/>
    </source>
</evidence>
<dbReference type="Proteomes" id="UP000028481">
    <property type="component" value="Chromosome"/>
</dbReference>
<dbReference type="OrthoDB" id="9810567at2"/>
<reference evidence="8 9" key="1">
    <citation type="journal article" date="2015" name="Genome Announc.">
        <title>Genome Sequence of a Sulfate-Reducing Thermophilic Bacterium, Thermodesulfobacterium commune DSM 2178T (Phylum Thermodesulfobacteria).</title>
        <authorList>
            <person name="Bhatnagar S."/>
            <person name="Badger J.H."/>
            <person name="Madupu R."/>
            <person name="Khouri H.M."/>
            <person name="O'Connor E.M."/>
            <person name="Robb F.T."/>
            <person name="Ward N.L."/>
            <person name="Eisen J.A."/>
        </authorList>
    </citation>
    <scope>NUCLEOTIDE SEQUENCE [LARGE SCALE GENOMIC DNA]</scope>
    <source>
        <strain evidence="8 9">DSM 2178</strain>
    </source>
</reference>
<keyword evidence="1 5" id="KW-1003">Cell membrane</keyword>
<dbReference type="GO" id="GO:0009898">
    <property type="term" value="C:cytoplasmic side of plasma membrane"/>
    <property type="evidence" value="ECO:0007669"/>
    <property type="project" value="UniProtKB-UniRule"/>
</dbReference>
<evidence type="ECO:0000313" key="8">
    <source>
        <dbReference type="EMBL" id="AIH04132.1"/>
    </source>
</evidence>
<dbReference type="HAMAP" id="MF_02033">
    <property type="entry name" value="FtsA"/>
    <property type="match status" value="1"/>
</dbReference>
<dbReference type="GO" id="GO:0032153">
    <property type="term" value="C:cell division site"/>
    <property type="evidence" value="ECO:0007669"/>
    <property type="project" value="UniProtKB-UniRule"/>
</dbReference>
<keyword evidence="2 5" id="KW-0132">Cell division</keyword>
<organism evidence="8 9">
    <name type="scientific">Thermodesulfobacterium commune DSM 2178</name>
    <dbReference type="NCBI Taxonomy" id="289377"/>
    <lineage>
        <taxon>Bacteria</taxon>
        <taxon>Pseudomonadati</taxon>
        <taxon>Thermodesulfobacteriota</taxon>
        <taxon>Thermodesulfobacteria</taxon>
        <taxon>Thermodesulfobacteriales</taxon>
        <taxon>Thermodesulfobacteriaceae</taxon>
        <taxon>Thermodesulfobacterium</taxon>
    </lineage>
</organism>
<dbReference type="CDD" id="cd24048">
    <property type="entry name" value="ASKHA_NBD_FtsA"/>
    <property type="match status" value="1"/>
</dbReference>
<dbReference type="Pfam" id="PF02491">
    <property type="entry name" value="SHS2_FTSA"/>
    <property type="match status" value="1"/>
</dbReference>
<comment type="subcellular location">
    <subcellularLocation>
        <location evidence="5">Cell membrane</location>
        <topology evidence="5">Peripheral membrane protein</topology>
        <orientation evidence="5">Cytoplasmic side</orientation>
    </subcellularLocation>
    <text evidence="5">Localizes to the Z ring in an FtsZ-dependent manner. Targeted to the membrane through a conserved C-terminal amphipathic helix.</text>
</comment>
<keyword evidence="4 5" id="KW-0131">Cell cycle</keyword>
<dbReference type="SUPFAM" id="SSF53067">
    <property type="entry name" value="Actin-like ATPase domain"/>
    <property type="match status" value="2"/>
</dbReference>
<comment type="function">
    <text evidence="5 6">Cell division protein that is involved in the assembly of the Z ring. May serve as a membrane anchor for the Z ring.</text>
</comment>
<sequence length="414" mass="45418">MGKETGILVVDVGTTKVCALIGEEREGELWVTGIGIAPSQGLKKGMVLNIDEATQSIKNAIEKALSQAKIGIGSIYVSIAGSHIRTISGMGVVALRQKCVTEEDVEEVLRSAQNLNLPPETEILHVIPQEYILDQQGGILQPVGMTGVRLEAHVKLIVCNRSALQNLLRCFENLNLDVDGVIFQGLASAEAVLTPEEKELGVVLLDFGGGTTDVVIYWDNVLRGVFSIQVGGEHLTNDLAVGLRTSRKEAERLKIEKGVCLRELVEEEEILEVTGIGNRPPRKVSKKFLAEILEPRVKELFELIENELRKEVLSQFKGFDFKSKIGSGMVITGGSSLIPGLVYLADQMFDLPARVGYPVRLYGLTEEVYHPQFSTAVGMLLYAYKYGERSEGKEEREGILQKIKQGIKKFLKGG</sequence>
<dbReference type="KEGG" id="tcm:HL41_04775"/>
<dbReference type="RefSeq" id="WP_038060615.1">
    <property type="nucleotide sequence ID" value="NZ_CP008796.1"/>
</dbReference>
<evidence type="ECO:0000259" key="7">
    <source>
        <dbReference type="SMART" id="SM00842"/>
    </source>
</evidence>
<evidence type="ECO:0000256" key="6">
    <source>
        <dbReference type="PIRNR" id="PIRNR003101"/>
    </source>
</evidence>
<comment type="subunit">
    <text evidence="5">Self-interacts. Interacts with FtsZ.</text>
</comment>
<dbReference type="InterPro" id="IPR043129">
    <property type="entry name" value="ATPase_NBD"/>
</dbReference>
<name>A0A075WZN4_9BACT</name>
<dbReference type="Gene3D" id="3.30.1490.110">
    <property type="match status" value="1"/>
</dbReference>
<dbReference type="Pfam" id="PF14450">
    <property type="entry name" value="FtsA"/>
    <property type="match status" value="1"/>
</dbReference>
<dbReference type="InterPro" id="IPR003494">
    <property type="entry name" value="SHS2_FtsA"/>
</dbReference>